<accession>A0A931IXU3</accession>
<dbReference type="PANTHER" id="PTHR42776">
    <property type="entry name" value="SERINE PEPTIDASE S9 FAMILY MEMBER"/>
    <property type="match status" value="1"/>
</dbReference>
<proteinExistence type="predicted"/>
<dbReference type="Pfam" id="PF00326">
    <property type="entry name" value="Peptidase_S9"/>
    <property type="match status" value="1"/>
</dbReference>
<dbReference type="EMBL" id="JAEDAL010000001">
    <property type="protein sequence ID" value="MBH9551993.1"/>
    <property type="molecule type" value="Genomic_DNA"/>
</dbReference>
<dbReference type="SUPFAM" id="SSF82171">
    <property type="entry name" value="DPP6 N-terminal domain-like"/>
    <property type="match status" value="1"/>
</dbReference>
<dbReference type="Proteomes" id="UP000620139">
    <property type="component" value="Unassembled WGS sequence"/>
</dbReference>
<evidence type="ECO:0000313" key="4">
    <source>
        <dbReference type="EMBL" id="MBH9551993.1"/>
    </source>
</evidence>
<keyword evidence="5" id="KW-1185">Reference proteome</keyword>
<sequence length="689" mass="74806">MHAVRLLRSPRPVALVLALAATLPLTALAHNHGKAMGHDGETPLIPRAALFGNPVKAGAQLSPNGQWLSWLAPVNGVMNVWVAPVDKPEAAKAVTDSKDRPIPGAFWSGNSEQILFVKDNAGDENFRLYGVDVKTGQQRDYTPFEKVRVRMMGGSRARPDEVLVGINNRDPRWHDAHLLNLKTGELKLVMEGTGYAGLMPDDSLAVRMAMRPNAAGGMDFFQVKEGKAEDKPFLSTNLEDSSTSPLGYTLDGKTLYWMDARDRDTTAVYAEDVATGKRTLLAEDARADLGSTLRDPATGVVQAYSVDYLTNEWHFLDKKLKADFDWLQKQLGKGEIYVASRTRDDDKWIVGIDPVSKVAATYLYDRKAKKLRALYTARPALEGAPLVPMHPVEIKARDGLTLPSYLTLPKAADANGDGKPEKAAPLVLLVHGGPWARDGYGYNSQHQWLANRGYAVLSVNFRASTGFGKKFLNAGNKQWGLAMHNDLLDAVEWAVKQGVTTKDKVAIMGGSYGGYAALAGVTFTPTTFACAVDIVGPSNLETLLGTIPPYWEAGKKQMYSRMGDPTTDEGKAILRAASPLYKADQIVRPLLIGQGANDPRVKQAESDQIVTAMQAKNIPVTYALYPDEGHGFAKPNNRIGFNAMAEAFLGQCLGGRVEPLGETQRASTVQVVHGAEHVPGLKDAVAKKP</sequence>
<name>A0A931IXU3_9BURK</name>
<dbReference type="AlphaFoldDB" id="A0A931IXU3"/>
<protein>
    <submittedName>
        <fullName evidence="4">S9 family peptidase</fullName>
    </submittedName>
</protein>
<evidence type="ECO:0000313" key="5">
    <source>
        <dbReference type="Proteomes" id="UP000620139"/>
    </source>
</evidence>
<dbReference type="GO" id="GO:0006508">
    <property type="term" value="P:proteolysis"/>
    <property type="evidence" value="ECO:0007669"/>
    <property type="project" value="InterPro"/>
</dbReference>
<organism evidence="4 5">
    <name type="scientific">Inhella gelatinilytica</name>
    <dbReference type="NCBI Taxonomy" id="2795030"/>
    <lineage>
        <taxon>Bacteria</taxon>
        <taxon>Pseudomonadati</taxon>
        <taxon>Pseudomonadota</taxon>
        <taxon>Betaproteobacteria</taxon>
        <taxon>Burkholderiales</taxon>
        <taxon>Sphaerotilaceae</taxon>
        <taxon>Inhella</taxon>
    </lineage>
</organism>
<evidence type="ECO:0000256" key="1">
    <source>
        <dbReference type="ARBA" id="ARBA00022801"/>
    </source>
</evidence>
<feature type="signal peptide" evidence="2">
    <location>
        <begin position="1"/>
        <end position="29"/>
    </location>
</feature>
<dbReference type="InterPro" id="IPR029058">
    <property type="entry name" value="AB_hydrolase_fold"/>
</dbReference>
<comment type="caution">
    <text evidence="4">The sequence shown here is derived from an EMBL/GenBank/DDBJ whole genome shotgun (WGS) entry which is preliminary data.</text>
</comment>
<dbReference type="Gene3D" id="3.40.50.1820">
    <property type="entry name" value="alpha/beta hydrolase"/>
    <property type="match status" value="1"/>
</dbReference>
<dbReference type="GO" id="GO:0004252">
    <property type="term" value="F:serine-type endopeptidase activity"/>
    <property type="evidence" value="ECO:0007669"/>
    <property type="project" value="TreeGrafter"/>
</dbReference>
<dbReference type="InterPro" id="IPR011042">
    <property type="entry name" value="6-blade_b-propeller_TolB-like"/>
</dbReference>
<feature type="domain" description="Peptidase S9 prolyl oligopeptidase catalytic" evidence="3">
    <location>
        <begin position="442"/>
        <end position="655"/>
    </location>
</feature>
<dbReference type="Gene3D" id="2.120.10.30">
    <property type="entry name" value="TolB, C-terminal domain"/>
    <property type="match status" value="1"/>
</dbReference>
<dbReference type="RefSeq" id="WP_198099578.1">
    <property type="nucleotide sequence ID" value="NZ_JAEDAL010000001.1"/>
</dbReference>
<keyword evidence="2" id="KW-0732">Signal</keyword>
<evidence type="ECO:0000259" key="3">
    <source>
        <dbReference type="Pfam" id="PF00326"/>
    </source>
</evidence>
<feature type="chain" id="PRO_5037012585" evidence="2">
    <location>
        <begin position="30"/>
        <end position="689"/>
    </location>
</feature>
<dbReference type="InterPro" id="IPR001375">
    <property type="entry name" value="Peptidase_S9_cat"/>
</dbReference>
<reference evidence="4" key="1">
    <citation type="submission" date="2020-12" db="EMBL/GenBank/DDBJ databases">
        <title>The genome sequence of Inhella sp. 4Y17.</title>
        <authorList>
            <person name="Liu Y."/>
        </authorList>
    </citation>
    <scope>NUCLEOTIDE SEQUENCE</scope>
    <source>
        <strain evidence="4">4Y10</strain>
    </source>
</reference>
<keyword evidence="1" id="KW-0378">Hydrolase</keyword>
<gene>
    <name evidence="4" type="ORF">I7X43_03930</name>
</gene>
<dbReference type="PANTHER" id="PTHR42776:SF27">
    <property type="entry name" value="DIPEPTIDYL PEPTIDASE FAMILY MEMBER 6"/>
    <property type="match status" value="1"/>
</dbReference>
<evidence type="ECO:0000256" key="2">
    <source>
        <dbReference type="SAM" id="SignalP"/>
    </source>
</evidence>
<dbReference type="SUPFAM" id="SSF53474">
    <property type="entry name" value="alpha/beta-Hydrolases"/>
    <property type="match status" value="1"/>
</dbReference>